<dbReference type="OrthoDB" id="2386367at2759"/>
<dbReference type="Gene3D" id="3.40.50.300">
    <property type="entry name" value="P-loop containing nucleotide triphosphate hydrolases"/>
    <property type="match status" value="1"/>
</dbReference>
<organism evidence="2 4">
    <name type="scientific">Didymodactylos carnosus</name>
    <dbReference type="NCBI Taxonomy" id="1234261"/>
    <lineage>
        <taxon>Eukaryota</taxon>
        <taxon>Metazoa</taxon>
        <taxon>Spiralia</taxon>
        <taxon>Gnathifera</taxon>
        <taxon>Rotifera</taxon>
        <taxon>Eurotatoria</taxon>
        <taxon>Bdelloidea</taxon>
        <taxon>Philodinida</taxon>
        <taxon>Philodinidae</taxon>
        <taxon>Didymodactylos</taxon>
    </lineage>
</organism>
<name>A0A814P5P5_9BILA</name>
<dbReference type="InterPro" id="IPR027417">
    <property type="entry name" value="P-loop_NTPase"/>
</dbReference>
<dbReference type="EMBL" id="CAJNOQ010005501">
    <property type="protein sequence ID" value="CAF1100850.1"/>
    <property type="molecule type" value="Genomic_DNA"/>
</dbReference>
<feature type="region of interest" description="Disordered" evidence="1">
    <location>
        <begin position="267"/>
        <end position="316"/>
    </location>
</feature>
<dbReference type="SUPFAM" id="SSF52540">
    <property type="entry name" value="P-loop containing nucleoside triphosphate hydrolases"/>
    <property type="match status" value="1"/>
</dbReference>
<proteinExistence type="predicted"/>
<dbReference type="InterPro" id="IPR025662">
    <property type="entry name" value="Sigma_54_int_dom_ATP-bd_1"/>
</dbReference>
<dbReference type="Proteomes" id="UP000663829">
    <property type="component" value="Unassembled WGS sequence"/>
</dbReference>
<feature type="region of interest" description="Disordered" evidence="1">
    <location>
        <begin position="50"/>
        <end position="82"/>
    </location>
</feature>
<feature type="region of interest" description="Disordered" evidence="1">
    <location>
        <begin position="372"/>
        <end position="398"/>
    </location>
</feature>
<evidence type="ECO:0000313" key="2">
    <source>
        <dbReference type="EMBL" id="CAF1100850.1"/>
    </source>
</evidence>
<dbReference type="Proteomes" id="UP000681722">
    <property type="component" value="Unassembled WGS sequence"/>
</dbReference>
<sequence>NTNLRPRIPTVHFNAASSPSPLSPRVSSSDNNLKIIYNPATKLIAYQSNFDPRDHNDAQQKGTANANVNNKQKTATKTAGASTSTLRKYVSDSADFSDSEDESKYDEDYLSNKESLVIQLSNTFAKMTLSWKTQFSITNRAYVSLIELARKLDRSLPQFKVVSKLKQTIQAQIPLQECKYGWYLHVFHPIGILIEFQTSKQIIRAEYIDPVYGSNFIPDRLQRQLDKVYSSVVLQTKDLLKNNDRKHSAELTIKNLLTAIENDQRSDDIHQDKRQPYGNILDGNELSTYSTESKSMHSLQNDSTIRTPTTSMPTEGNDYNLVELEQQLKDGPEKLNIQFEEGGRRDDAEKAKNYLYNLQKLQKISKIIDPKSVSSISSRDDEPNRNRTDRQDRIGSTINSGNNSSLVDILYEILKKIRPLNIPLIQRLVSKTENAAVLIRDKEIVLLLGETGSGKSTMIHFLAGSEMNEIEVEIKPGKFLQHVTAVGPNKNPGLNNVTSSPLHKSETRYIAPVTVQLKDILGSHESGVIVLCDAPGFADTAGAEVDIANSVGVIEALKGAQSVRLLALSNFQNLGKRGEGIQKLAHILIKMIHKIEDRLDAIIYAFTQYPDNKDINAILTDIQRSKVESDQFLRSDIAFVTVLKDMIEKTEENTYRIDPVRSDPKILMKKLKRLNGIQYPEDVFQVSMSEETRASIDNHVQRDKFNIICAMKHKNCELVMYYLNDLKILQDLIKQSFVRDTYESSIRFISENINEFCTKIKKKFNRTLASQDGLGEDDIRDYKISAEHFQQIQILKEYLGSYLLSPETLLQNIISELHERSRVLTEENLFNPLVGIYLNNLYMLKNSFKELEMFYREQVEETYHNTVEYLLQHLSNFSENADPLLQKCKLDSQETFTDLNEIYNNFIIKIIKYFGEINVKIEELFKRSRDLALEDIQKLVDDMDAIRTIPELESKTAGTYYRTVENIRGYMQELQIEAEQLLFNIDHQARTINYRHLAQSLLCLKNAEWINRVSPGTYDALMRRIIEELVQHACQLEDRLIKVDYSLKNPHNVSVAQVIVEKIESMRDLERSVPELEKHRKNVLQRFLQCTQAAFDRIQKTFNLQNKDVYLIKQELKNLEEIKKECDNLHPARIFLQKHEYSDIITLNREIEQLKTKQKVELQEAETQQYDMESKSESLNSIVQEYMNLSSSETDRSVAGKLPSIIEKVSQSKNAQAENYLKTVGFPSIDIMYEKIAEIQKIWINSNELLDETIQEKTRIIVERGKNKQLYHFSDRLDGRTANNALIYLNQCEKVGQSRVKESATDTIETLREYLSEYGNFLNQEISNNFIYVCSNSVEGAPIQSSQDLEMRLQELSSLNRFPDVFECIDGLTKVGHWHREFLKYHRTLDDKMKAYEDDKRYKELNDQLIIAHALKLYYISRGDYANADIALSDIHDDPLHPSDKRQIQHDLQSSLNKLMNNTKSIVNWLDGKIEREEDNRSQTQEIKENIDKIRIALNKHSIVDLLDDGTRNDPQNFDIEINEILFRIFLRGLDSIGAFMDADSFSEAEQGMENLSRVQRELAGYCTSKCVTEKSEELRERVNCIVSEILKRSDFADVNNYSVNPPKDLLAKLRMVASHGSARFTQAYNSMLGKVRQSFSLAINEVRNAPLHERGVKIRLLNYALYFLPEDLQTYYKLQIDELSKLITDEEKAHKQDLDALFINMNENEHAITKLGELADRFRKQSLHELFNQLREQSLKKLHMYRTNVQTSLDKQDIQSAVSIIKKISMYEESLGTYIPEKDKEFFPENELQNAEEGFQKMSQYLYENSKKCQPALEEMDIIELSKVMLNYMLSDETTKFEIKREEFFSNLMRTIEILRAINLKFKDILSSTSEVDKLQDLKTKIERISEQLITKASRKELSPKDADDFRSLFLYLISIAAMVIELFRTHPLPSREIEWKLAPQTTGNEGDLDELSPRLLLVDHESAEDLSGESEGDSLEVVSTVEEDGQETVNMGTNLAL</sequence>
<feature type="compositionally biased region" description="Low complexity" evidence="1">
    <location>
        <begin position="63"/>
        <end position="79"/>
    </location>
</feature>
<evidence type="ECO:0000313" key="4">
    <source>
        <dbReference type="Proteomes" id="UP000663829"/>
    </source>
</evidence>
<dbReference type="EMBL" id="CAJOBC010005501">
    <property type="protein sequence ID" value="CAF3865784.1"/>
    <property type="molecule type" value="Genomic_DNA"/>
</dbReference>
<feature type="compositionally biased region" description="Basic and acidic residues" evidence="1">
    <location>
        <begin position="378"/>
        <end position="393"/>
    </location>
</feature>
<protein>
    <submittedName>
        <fullName evidence="2">Uncharacterized protein</fullName>
    </submittedName>
</protein>
<feature type="region of interest" description="Disordered" evidence="1">
    <location>
        <begin position="1"/>
        <end position="30"/>
    </location>
</feature>
<reference evidence="2" key="1">
    <citation type="submission" date="2021-02" db="EMBL/GenBank/DDBJ databases">
        <authorList>
            <person name="Nowell W R."/>
        </authorList>
    </citation>
    <scope>NUCLEOTIDE SEQUENCE</scope>
</reference>
<evidence type="ECO:0000313" key="3">
    <source>
        <dbReference type="EMBL" id="CAF3865784.1"/>
    </source>
</evidence>
<feature type="compositionally biased region" description="Low complexity" evidence="1">
    <location>
        <begin position="17"/>
        <end position="29"/>
    </location>
</feature>
<gene>
    <name evidence="2" type="ORF">GPM918_LOCUS18738</name>
    <name evidence="3" type="ORF">SRO942_LOCUS18735</name>
</gene>
<feature type="non-terminal residue" evidence="2">
    <location>
        <position position="2003"/>
    </location>
</feature>
<feature type="compositionally biased region" description="Polar residues" evidence="1">
    <location>
        <begin position="285"/>
        <end position="314"/>
    </location>
</feature>
<evidence type="ECO:0000256" key="1">
    <source>
        <dbReference type="SAM" id="MobiDB-lite"/>
    </source>
</evidence>
<dbReference type="PROSITE" id="PS00675">
    <property type="entry name" value="SIGMA54_INTERACT_1"/>
    <property type="match status" value="1"/>
</dbReference>
<accession>A0A814P5P5</accession>
<comment type="caution">
    <text evidence="2">The sequence shown here is derived from an EMBL/GenBank/DDBJ whole genome shotgun (WGS) entry which is preliminary data.</text>
</comment>
<keyword evidence="4" id="KW-1185">Reference proteome</keyword>